<reference evidence="4 5" key="1">
    <citation type="submission" date="2021-01" db="EMBL/GenBank/DDBJ databases">
        <title>Genome seq and assembly of Devosia sp. LEGU1.</title>
        <authorList>
            <person name="Chhetri G."/>
        </authorList>
    </citation>
    <scope>NUCLEOTIDE SEQUENCE [LARGE SCALE GENOMIC DNA]</scope>
    <source>
        <strain evidence="4 5">LEGU1</strain>
    </source>
</reference>
<gene>
    <name evidence="4" type="ORF">JI748_11580</name>
</gene>
<evidence type="ECO:0000259" key="3">
    <source>
        <dbReference type="PROSITE" id="PS51755"/>
    </source>
</evidence>
<dbReference type="InterPro" id="IPR016032">
    <property type="entry name" value="Sig_transdc_resp-reg_C-effctor"/>
</dbReference>
<dbReference type="Gene3D" id="1.10.10.10">
    <property type="entry name" value="Winged helix-like DNA-binding domain superfamily/Winged helix DNA-binding domain"/>
    <property type="match status" value="1"/>
</dbReference>
<keyword evidence="5" id="KW-1185">Reference proteome</keyword>
<feature type="domain" description="OmpR/PhoB-type" evidence="3">
    <location>
        <begin position="3"/>
        <end position="101"/>
    </location>
</feature>
<dbReference type="SUPFAM" id="SSF52964">
    <property type="entry name" value="TolB, N-terminal domain"/>
    <property type="match status" value="1"/>
</dbReference>
<dbReference type="SUPFAM" id="SSF48452">
    <property type="entry name" value="TPR-like"/>
    <property type="match status" value="2"/>
</dbReference>
<dbReference type="PANTHER" id="PTHR12558">
    <property type="entry name" value="CELL DIVISION CYCLE 16,23,27"/>
    <property type="match status" value="1"/>
</dbReference>
<dbReference type="RefSeq" id="WP_201630752.1">
    <property type="nucleotide sequence ID" value="NZ_CP068046.1"/>
</dbReference>
<accession>A0ABX7C2G9</accession>
<dbReference type="SMART" id="SM00028">
    <property type="entry name" value="TPR"/>
    <property type="match status" value="4"/>
</dbReference>
<dbReference type="PROSITE" id="PS51755">
    <property type="entry name" value="OMPR_PHOB"/>
    <property type="match status" value="1"/>
</dbReference>
<dbReference type="InterPro" id="IPR011990">
    <property type="entry name" value="TPR-like_helical_dom_sf"/>
</dbReference>
<dbReference type="SUPFAM" id="SSF46894">
    <property type="entry name" value="C-terminal effector domain of the bipartite response regulators"/>
    <property type="match status" value="1"/>
</dbReference>
<dbReference type="Pfam" id="PF13432">
    <property type="entry name" value="TPR_16"/>
    <property type="match status" value="1"/>
</dbReference>
<evidence type="ECO:0000313" key="5">
    <source>
        <dbReference type="Proteomes" id="UP000595857"/>
    </source>
</evidence>
<sequence length="511" mass="56785">MNDTRRAFGPFVFDPATSTLSRDGELLPIGGRGMKILRALIDAEGAIVTKSALIEAAWPNTFVEEGNLAVQVTALRKILRSEPDGRDWIATVARVGYRMILDQPRPAAALAERRPTIAVLPFVNLDGSLEQEHFADGVVEDLITAFSRFKTFAVVARNSVFVYKHRDIDAREVARNLGVRYLLEGSVRQSGDRIRVSTRLIEGETGQQLWGERFDRAVSDIFDVQDIITRSVIGHIEPQIRKAEIERSHSKRPEHFDSWELYIRALPFVYSAHLSSYDQALELLDRAITLSPNYAPALALAAWAHEKRKTYSFDTSLYKDDVQQSLRLSEMAVAADTDDAMALSLLGWLQILFLRDYSGLALCSHAVVLNPNSRIVLEFAGVAHMFAGDLDEAINCYTAVVQLSPGAPDNYIAYTNLSGALCLNGRCEEAFTWAQRAVDANSGFVFAHTWMAAICVKLDKFEKAREHGRIALALSPNLNARISVAAMRFPERQKLILDGLRQAGLPSAHLS</sequence>
<name>A0ABX7C2G9_9HYPH</name>
<protein>
    <submittedName>
        <fullName evidence="4">Winged helix-turn-helix domain-containing protein</fullName>
    </submittedName>
</protein>
<dbReference type="Pfam" id="PF00486">
    <property type="entry name" value="Trans_reg_C"/>
    <property type="match status" value="1"/>
</dbReference>
<dbReference type="Gene3D" id="1.25.40.10">
    <property type="entry name" value="Tetratricopeptide repeat domain"/>
    <property type="match status" value="2"/>
</dbReference>
<dbReference type="InterPro" id="IPR001867">
    <property type="entry name" value="OmpR/PhoB-type_DNA-bd"/>
</dbReference>
<keyword evidence="1 2" id="KW-0238">DNA-binding</keyword>
<proteinExistence type="predicted"/>
<evidence type="ECO:0000256" key="1">
    <source>
        <dbReference type="ARBA" id="ARBA00023125"/>
    </source>
</evidence>
<organism evidence="4 5">
    <name type="scientific">Devosia rhizoryzae</name>
    <dbReference type="NCBI Taxonomy" id="2774137"/>
    <lineage>
        <taxon>Bacteria</taxon>
        <taxon>Pseudomonadati</taxon>
        <taxon>Pseudomonadota</taxon>
        <taxon>Alphaproteobacteria</taxon>
        <taxon>Hyphomicrobiales</taxon>
        <taxon>Devosiaceae</taxon>
        <taxon>Devosia</taxon>
    </lineage>
</organism>
<dbReference type="Gene3D" id="3.40.50.10070">
    <property type="entry name" value="TolB, N-terminal domain"/>
    <property type="match status" value="1"/>
</dbReference>
<feature type="DNA-binding region" description="OmpR/PhoB-type" evidence="2">
    <location>
        <begin position="3"/>
        <end position="101"/>
    </location>
</feature>
<evidence type="ECO:0000256" key="2">
    <source>
        <dbReference type="PROSITE-ProRule" id="PRU01091"/>
    </source>
</evidence>
<dbReference type="EMBL" id="CP068046">
    <property type="protein sequence ID" value="QQR38418.1"/>
    <property type="molecule type" value="Genomic_DNA"/>
</dbReference>
<dbReference type="SMART" id="SM00862">
    <property type="entry name" value="Trans_reg_C"/>
    <property type="match status" value="1"/>
</dbReference>
<dbReference type="Proteomes" id="UP000595857">
    <property type="component" value="Chromosome"/>
</dbReference>
<dbReference type="InterPro" id="IPR036388">
    <property type="entry name" value="WH-like_DNA-bd_sf"/>
</dbReference>
<dbReference type="PANTHER" id="PTHR12558:SF33">
    <property type="entry name" value="BLL7664 PROTEIN"/>
    <property type="match status" value="1"/>
</dbReference>
<dbReference type="CDD" id="cd00383">
    <property type="entry name" value="trans_reg_C"/>
    <property type="match status" value="1"/>
</dbReference>
<dbReference type="InterPro" id="IPR019734">
    <property type="entry name" value="TPR_rpt"/>
</dbReference>
<evidence type="ECO:0000313" key="4">
    <source>
        <dbReference type="EMBL" id="QQR38418.1"/>
    </source>
</evidence>